<keyword evidence="4" id="KW-0812">Transmembrane</keyword>
<evidence type="ECO:0000256" key="2">
    <source>
        <dbReference type="ARBA" id="ARBA00023136"/>
    </source>
</evidence>
<name>A0ABM8Q4C1_9BACT</name>
<dbReference type="Gene3D" id="2.40.170.20">
    <property type="entry name" value="TonB-dependent receptor, beta-barrel domain"/>
    <property type="match status" value="1"/>
</dbReference>
<evidence type="ECO:0008006" key="7">
    <source>
        <dbReference type="Google" id="ProtNLM"/>
    </source>
</evidence>
<reference evidence="5 6" key="1">
    <citation type="submission" date="2020-11" db="EMBL/GenBank/DDBJ databases">
        <authorList>
            <person name="Peeters C."/>
        </authorList>
    </citation>
    <scope>NUCLEOTIDE SEQUENCE [LARGE SCALE GENOMIC DNA]</scope>
    <source>
        <strain evidence="5 6">LMG 7974</strain>
    </source>
</reference>
<keyword evidence="4" id="KW-1133">Transmembrane helix</keyword>
<keyword evidence="2 4" id="KW-0472">Membrane</keyword>
<dbReference type="Proteomes" id="UP000789803">
    <property type="component" value="Unassembled WGS sequence"/>
</dbReference>
<organism evidence="5 6">
    <name type="scientific">Campylobacter majalis</name>
    <dbReference type="NCBI Taxonomy" id="2790656"/>
    <lineage>
        <taxon>Bacteria</taxon>
        <taxon>Pseudomonadati</taxon>
        <taxon>Campylobacterota</taxon>
        <taxon>Epsilonproteobacteria</taxon>
        <taxon>Campylobacterales</taxon>
        <taxon>Campylobacteraceae</taxon>
        <taxon>Campylobacter</taxon>
    </lineage>
</organism>
<keyword evidence="3" id="KW-0998">Cell outer membrane</keyword>
<dbReference type="SUPFAM" id="SSF56935">
    <property type="entry name" value="Porins"/>
    <property type="match status" value="1"/>
</dbReference>
<gene>
    <name evidence="5" type="ORF">LMG7974_00585</name>
</gene>
<accession>A0ABM8Q4C1</accession>
<comment type="caution">
    <text evidence="5">The sequence shown here is derived from an EMBL/GenBank/DDBJ whole genome shotgun (WGS) entry which is preliminary data.</text>
</comment>
<protein>
    <recommendedName>
        <fullName evidence="7">TonB-dependent receptor</fullName>
    </recommendedName>
</protein>
<dbReference type="RefSeq" id="WP_229932405.1">
    <property type="nucleotide sequence ID" value="NZ_CAJHOF010000004.1"/>
</dbReference>
<dbReference type="InterPro" id="IPR036942">
    <property type="entry name" value="Beta-barrel_TonB_sf"/>
</dbReference>
<keyword evidence="6" id="KW-1185">Reference proteome</keyword>
<sequence>MQPKFEKWTTRLNLEGFLTDDFGLMFGYTDNKSKIPLNAFSFNGNGNYANEKVNQRRRNQNYFLKGVWYATDRLTLTPSLIYAPATAKIHYNGALNSMQEVKSGGLTLGLNMEYEADFAKIFQKFSYSKLQSSRDAKHEYRRTWSYSNAKNWRKNGSNVEGGYGDIKQIQKTFRYNFDVDFDSFNTFSIKHDVRMGLEFSNQHASYEIISPFTQGTSYRKNSVTCANGDIFCDDSGLIFPVANAGWSQYMRQLYIFNKGKIQASQKSYSFYLEDSMKYKNLTLRTGVRFDGDDYMDKKQFHHVLVLVMMFLIAVILY</sequence>
<feature type="transmembrane region" description="Helical" evidence="4">
    <location>
        <begin position="299"/>
        <end position="316"/>
    </location>
</feature>
<evidence type="ECO:0000256" key="1">
    <source>
        <dbReference type="ARBA" id="ARBA00004442"/>
    </source>
</evidence>
<evidence type="ECO:0000256" key="4">
    <source>
        <dbReference type="SAM" id="Phobius"/>
    </source>
</evidence>
<dbReference type="EMBL" id="CAJHOF010000004">
    <property type="protein sequence ID" value="CAD7287705.1"/>
    <property type="molecule type" value="Genomic_DNA"/>
</dbReference>
<evidence type="ECO:0000256" key="3">
    <source>
        <dbReference type="ARBA" id="ARBA00023237"/>
    </source>
</evidence>
<proteinExistence type="predicted"/>
<comment type="subcellular location">
    <subcellularLocation>
        <location evidence="1">Cell outer membrane</location>
    </subcellularLocation>
</comment>
<evidence type="ECO:0000313" key="5">
    <source>
        <dbReference type="EMBL" id="CAD7287705.1"/>
    </source>
</evidence>
<evidence type="ECO:0000313" key="6">
    <source>
        <dbReference type="Proteomes" id="UP000789803"/>
    </source>
</evidence>